<dbReference type="Pfam" id="PF08376">
    <property type="entry name" value="NIT"/>
    <property type="match status" value="1"/>
</dbReference>
<feature type="region of interest" description="Disordered" evidence="7">
    <location>
        <begin position="735"/>
        <end position="796"/>
    </location>
</feature>
<evidence type="ECO:0000256" key="3">
    <source>
        <dbReference type="ARBA" id="ARBA00022553"/>
    </source>
</evidence>
<keyword evidence="11" id="KW-1185">Reference proteome</keyword>
<dbReference type="PROSITE" id="PS50109">
    <property type="entry name" value="HIS_KIN"/>
    <property type="match status" value="1"/>
</dbReference>
<organism evidence="10 11">
    <name type="scientific">Dactylosporangium maewongense</name>
    <dbReference type="NCBI Taxonomy" id="634393"/>
    <lineage>
        <taxon>Bacteria</taxon>
        <taxon>Bacillati</taxon>
        <taxon>Actinomycetota</taxon>
        <taxon>Actinomycetes</taxon>
        <taxon>Micromonosporales</taxon>
        <taxon>Micromonosporaceae</taxon>
        <taxon>Dactylosporangium</taxon>
    </lineage>
</organism>
<evidence type="ECO:0000256" key="2">
    <source>
        <dbReference type="ARBA" id="ARBA00012438"/>
    </source>
</evidence>
<dbReference type="InterPro" id="IPR005467">
    <property type="entry name" value="His_kinase_dom"/>
</dbReference>
<dbReference type="Pfam" id="PF02518">
    <property type="entry name" value="HATPase_c"/>
    <property type="match status" value="1"/>
</dbReference>
<evidence type="ECO:0000256" key="6">
    <source>
        <dbReference type="ARBA" id="ARBA00023012"/>
    </source>
</evidence>
<dbReference type="Proteomes" id="UP001501470">
    <property type="component" value="Unassembled WGS sequence"/>
</dbReference>
<keyword evidence="4" id="KW-0808">Transferase</keyword>
<name>A0ABN2CS89_9ACTN</name>
<comment type="catalytic activity">
    <reaction evidence="1">
        <text>ATP + protein L-histidine = ADP + protein N-phospho-L-histidine.</text>
        <dbReference type="EC" id="2.7.13.3"/>
    </reaction>
</comment>
<keyword evidence="3" id="KW-0597">Phosphoprotein</keyword>
<reference evidence="10 11" key="1">
    <citation type="journal article" date="2019" name="Int. J. Syst. Evol. Microbiol.">
        <title>The Global Catalogue of Microorganisms (GCM) 10K type strain sequencing project: providing services to taxonomists for standard genome sequencing and annotation.</title>
        <authorList>
            <consortium name="The Broad Institute Genomics Platform"/>
            <consortium name="The Broad Institute Genome Sequencing Center for Infectious Disease"/>
            <person name="Wu L."/>
            <person name="Ma J."/>
        </authorList>
    </citation>
    <scope>NUCLEOTIDE SEQUENCE [LARGE SCALE GENOMIC DNA]</scope>
    <source>
        <strain evidence="10 11">JCM 15933</strain>
    </source>
</reference>
<dbReference type="EC" id="2.7.13.3" evidence="2"/>
<evidence type="ECO:0000256" key="4">
    <source>
        <dbReference type="ARBA" id="ARBA00022679"/>
    </source>
</evidence>
<keyword evidence="6" id="KW-0902">Two-component regulatory system</keyword>
<dbReference type="InterPro" id="IPR050980">
    <property type="entry name" value="2C_sensor_his_kinase"/>
</dbReference>
<dbReference type="SUPFAM" id="SSF55874">
    <property type="entry name" value="ATPase domain of HSP90 chaperone/DNA topoisomerase II/histidine kinase"/>
    <property type="match status" value="1"/>
</dbReference>
<evidence type="ECO:0000256" key="7">
    <source>
        <dbReference type="SAM" id="MobiDB-lite"/>
    </source>
</evidence>
<feature type="transmembrane region" description="Helical" evidence="8">
    <location>
        <begin position="323"/>
        <end position="346"/>
    </location>
</feature>
<dbReference type="Gene3D" id="3.30.565.10">
    <property type="entry name" value="Histidine kinase-like ATPase, C-terminal domain"/>
    <property type="match status" value="1"/>
</dbReference>
<comment type="caution">
    <text evidence="10">The sequence shown here is derived from an EMBL/GenBank/DDBJ whole genome shotgun (WGS) entry which is preliminary data.</text>
</comment>
<evidence type="ECO:0000313" key="11">
    <source>
        <dbReference type="Proteomes" id="UP001501470"/>
    </source>
</evidence>
<dbReference type="InterPro" id="IPR036890">
    <property type="entry name" value="HATPase_C_sf"/>
</dbReference>
<evidence type="ECO:0000256" key="8">
    <source>
        <dbReference type="SAM" id="Phobius"/>
    </source>
</evidence>
<accession>A0ABN2CS89</accession>
<dbReference type="InterPro" id="IPR013587">
    <property type="entry name" value="Nitrate/nitrite_sensing"/>
</dbReference>
<sequence length="796" mass="84103">MTGQDSRRLQPPIRRRWLRERRIRTKLALILMLPVATIVALTGLNVVSAAGRAADAGRAREVVAVGGVAARLIASLQRERAAAALTFAVPGGAGADYKGRSADTDALVVEFADGVASTRLPDSLAPLVARIRMELAGLTGLRQKVSTAPDAVLSVVTFRYRSMISDLISYRQALGQVDVSSATANGLRSVAALSEAIESASLLQVAAVRVMAAGRLTPAGQQEIVGADTGITEALQTFADLGPGGWPALLNSRLSGPQVLQAERLQSLLTRSQPGRELALGTDAQGWSAAVGARIDLMHGVEADLDTGLLRAVTSERDAQRQAALIAVAVVGVLLLVVVVVGAVVARSLTRSLVRLQSDAIDVAQNRLPQMVGELDVYNADPATVQRLLAVAAEPILADGADEVASVAAAFNKVTQSAVRLAGEQAATRAGVGAILVALSRRLQRRADGMMASLDLLEKDEHDPDRLASLFQLDHTATLIRRLIFNLRILAGGRGGTPRQDAVSLRDLLRAATAEIDHYTRVNAVAVDDGVQVDGEVAAELIHLLAELLDNATQFSPPDSAVEVEARHVGDQVHVQIRDEGVGMTPDGLETARRRIAHPPMDHQTAERMGLPVVGMIAQRLGLRIEIRAEAHRGTRVDLTIPGKLFRVLPATPRTSAAPPAEHAPARPAAWPLPGGPAATVEPVIYHELTSHRSAWFDPQAAPDPQAETAELALVGAGSGRHAMAGIGADLAGHATDGGLPVRQPGEHLGRQLRSRPPEESPVPVAVQRDPNRLRQRMSAFQAGLGQAGRRTPTNQ</sequence>
<feature type="domain" description="Histidine kinase" evidence="9">
    <location>
        <begin position="540"/>
        <end position="645"/>
    </location>
</feature>
<keyword evidence="8" id="KW-1133">Transmembrane helix</keyword>
<evidence type="ECO:0000256" key="5">
    <source>
        <dbReference type="ARBA" id="ARBA00022777"/>
    </source>
</evidence>
<dbReference type="Gene3D" id="6.10.340.10">
    <property type="match status" value="1"/>
</dbReference>
<evidence type="ECO:0000313" key="10">
    <source>
        <dbReference type="EMBL" id="GAA1563433.1"/>
    </source>
</evidence>
<keyword evidence="5" id="KW-0418">Kinase</keyword>
<keyword evidence="8" id="KW-0472">Membrane</keyword>
<dbReference type="SMART" id="SM00387">
    <property type="entry name" value="HATPase_c"/>
    <property type="match status" value="1"/>
</dbReference>
<keyword evidence="8" id="KW-0812">Transmembrane</keyword>
<proteinExistence type="predicted"/>
<dbReference type="PANTHER" id="PTHR44936">
    <property type="entry name" value="SENSOR PROTEIN CREC"/>
    <property type="match status" value="1"/>
</dbReference>
<dbReference type="InterPro" id="IPR003594">
    <property type="entry name" value="HATPase_dom"/>
</dbReference>
<dbReference type="PANTHER" id="PTHR44936:SF9">
    <property type="entry name" value="SENSOR PROTEIN CREC"/>
    <property type="match status" value="1"/>
</dbReference>
<dbReference type="EMBL" id="BAAAQD010000033">
    <property type="protein sequence ID" value="GAA1563433.1"/>
    <property type="molecule type" value="Genomic_DNA"/>
</dbReference>
<gene>
    <name evidence="10" type="ORF">GCM10009827_101310</name>
</gene>
<evidence type="ECO:0000259" key="9">
    <source>
        <dbReference type="PROSITE" id="PS50109"/>
    </source>
</evidence>
<protein>
    <recommendedName>
        <fullName evidence="2">histidine kinase</fullName>
        <ecNumber evidence="2">2.7.13.3</ecNumber>
    </recommendedName>
</protein>
<evidence type="ECO:0000256" key="1">
    <source>
        <dbReference type="ARBA" id="ARBA00000085"/>
    </source>
</evidence>